<dbReference type="AlphaFoldDB" id="A0AAE0EQH1"/>
<feature type="domain" description="C2H2-type" evidence="2">
    <location>
        <begin position="92"/>
        <end position="122"/>
    </location>
</feature>
<keyword evidence="4" id="KW-1185">Reference proteome</keyword>
<dbReference type="PANTHER" id="PTHR13555">
    <property type="entry name" value="C2H2 ZINC FINGER CGI-62-RELATED"/>
    <property type="match status" value="1"/>
</dbReference>
<dbReference type="PROSITE" id="PS50157">
    <property type="entry name" value="ZINC_FINGER_C2H2_2"/>
    <property type="match status" value="6"/>
</dbReference>
<evidence type="ECO:0000256" key="1">
    <source>
        <dbReference type="PROSITE-ProRule" id="PRU00042"/>
    </source>
</evidence>
<evidence type="ECO:0000313" key="4">
    <source>
        <dbReference type="Proteomes" id="UP001190700"/>
    </source>
</evidence>
<dbReference type="InterPro" id="IPR026319">
    <property type="entry name" value="ZC2HC1A/B-like"/>
</dbReference>
<accession>A0AAE0EQH1</accession>
<dbReference type="SMART" id="SM00355">
    <property type="entry name" value="ZnF_C2H2"/>
    <property type="match status" value="6"/>
</dbReference>
<dbReference type="Pfam" id="PF13913">
    <property type="entry name" value="zf-C2HC_2"/>
    <property type="match status" value="14"/>
</dbReference>
<dbReference type="GO" id="GO:0008270">
    <property type="term" value="F:zinc ion binding"/>
    <property type="evidence" value="ECO:0007669"/>
    <property type="project" value="UniProtKB-KW"/>
</dbReference>
<evidence type="ECO:0000259" key="2">
    <source>
        <dbReference type="PROSITE" id="PS50157"/>
    </source>
</evidence>
<comment type="caution">
    <text evidence="3">The sequence shown here is derived from an EMBL/GenBank/DDBJ whole genome shotgun (WGS) entry which is preliminary data.</text>
</comment>
<reference evidence="3 4" key="1">
    <citation type="journal article" date="2015" name="Genome Biol. Evol.">
        <title>Comparative Genomics of a Bacterivorous Green Alga Reveals Evolutionary Causalities and Consequences of Phago-Mixotrophic Mode of Nutrition.</title>
        <authorList>
            <person name="Burns J.A."/>
            <person name="Paasch A."/>
            <person name="Narechania A."/>
            <person name="Kim E."/>
        </authorList>
    </citation>
    <scope>NUCLEOTIDE SEQUENCE [LARGE SCALE GENOMIC DNA]</scope>
    <source>
        <strain evidence="3 4">PLY_AMNH</strain>
    </source>
</reference>
<proteinExistence type="predicted"/>
<feature type="domain" description="C2H2-type" evidence="2">
    <location>
        <begin position="350"/>
        <end position="380"/>
    </location>
</feature>
<feature type="domain" description="C2H2-type" evidence="2">
    <location>
        <begin position="221"/>
        <end position="251"/>
    </location>
</feature>
<feature type="domain" description="C2H2-type" evidence="2">
    <location>
        <begin position="608"/>
        <end position="638"/>
    </location>
</feature>
<protein>
    <recommendedName>
        <fullName evidence="2">C2H2-type domain-containing protein</fullName>
    </recommendedName>
</protein>
<keyword evidence="1" id="KW-0863">Zinc-finger</keyword>
<dbReference type="Proteomes" id="UP001190700">
    <property type="component" value="Unassembled WGS sequence"/>
</dbReference>
<feature type="domain" description="C2H2-type" evidence="2">
    <location>
        <begin position="839"/>
        <end position="869"/>
    </location>
</feature>
<keyword evidence="1" id="KW-0479">Metal-binding</keyword>
<dbReference type="Gene3D" id="3.30.160.60">
    <property type="entry name" value="Classic Zinc Finger"/>
    <property type="match status" value="6"/>
</dbReference>
<dbReference type="PANTHER" id="PTHR13555:SF68">
    <property type="entry name" value="ZINC FINGER PROTEIN 474"/>
    <property type="match status" value="1"/>
</dbReference>
<organism evidence="3 4">
    <name type="scientific">Cymbomonas tetramitiformis</name>
    <dbReference type="NCBI Taxonomy" id="36881"/>
    <lineage>
        <taxon>Eukaryota</taxon>
        <taxon>Viridiplantae</taxon>
        <taxon>Chlorophyta</taxon>
        <taxon>Pyramimonadophyceae</taxon>
        <taxon>Pyramimonadales</taxon>
        <taxon>Pyramimonadaceae</taxon>
        <taxon>Cymbomonas</taxon>
    </lineage>
</organism>
<sequence>MQEGAAGEGAAGGPRMVTCYACGKQFGPSSLGIHVTQCLRKRAKQQQEVGDAQLRGASPEAPAMPFPSTSASLAEVQAYNSLAEAAYKASMPKCRHCGRTFEDAERLGVHLKSCKAAEGAAPAGGASGGSGAGAAGEGAAGGPRMVTCYACGKQFGPSSLGIHVTQCLRKRAKQQQEVGDAQLRGASPEAPAMPFPSTSASLAEVQAYNSLAEAAYKASMPKCRHCGRTFEDAERLGVHLKSCKAAEGAAPAGGASGGSGAGAAGEGAAGGPRMVTCYACGKQFGPSSLGIHVTQCLRKRAKQQQEVGDAQLRGASPEAPAMPFPSTSASLAEVQAYNSLAEAAYKASMPKCRHCGRTFEDAERLGVHLKSCKAAEGAAPAGGASGGSGAGAAGEGAAGGPRMVTCYACGKQFGPSSLGIHVTQCLRKRAKQQQEVGDAQLRGASPEAPAMPFPSTSASLAEVQAYNSLAEAAYKASMPKCRHCGRTFEDAERLGVHLKSCKAAEGAAPAGGASGGSGAGAAGEGAAGGPRMVTCYACGKQFGPSSLGIHVTQCLRKRAKQQQEVGDAQLRGASPEAPAMPFPSTSASLAEVQAYNSLAEAAYKASMPKCRHCGRTFEDAERLGVHLKSCKAAEGAAPAGGASGGSGAGAAGEGAAGGPRMVTCYACGKQFGPSSLGIHVTQCLRKRAKQQQEVGDAQLRGASPEAPAMPFPSTSASLAEVQAYNSLAEAAYKASMPKCRHCGRTFEDAERLAGEGAAGGPRMVTCYACGKQFGPSSLGIHVTQCLRKRAKQQQEVGDAQLRGASPEAPAMPFPSTSASLAEVQAYNSLAEAAYKASMPKCRHCGRTFEDAERLGVHLKSCKAAEGAAPAGGASGGSGAGAAGEGAAVAVADIKPHQSDVNIMGRTMVSRDSERLTLTSNATACSSPVVSTSPVMSLMAASFADAPSRGSTPRLSRASISPHPLPIPNQMQKLLDLDVHPSAEAYAPYVRKVFIAGEGCLGGVASDATNELSPRSAGTARKPRVRVRSGDQGKVGTMAVLPEKPQKHPVAQDLVAGRKMCANSRTNEDEVIEEEGARDDEQYMVEGEVVSHVDHSDEAVDLEGIIEDEELVDAEDDGADESSRCVWSQLLEDSEEDEEIVLEEDPFCKG</sequence>
<keyword evidence="1" id="KW-0862">Zinc</keyword>
<gene>
    <name evidence="3" type="ORF">CYMTET_52759</name>
</gene>
<feature type="domain" description="C2H2-type" evidence="2">
    <location>
        <begin position="479"/>
        <end position="509"/>
    </location>
</feature>
<dbReference type="EMBL" id="LGRX02034695">
    <property type="protein sequence ID" value="KAK3237143.1"/>
    <property type="molecule type" value="Genomic_DNA"/>
</dbReference>
<dbReference type="InterPro" id="IPR013087">
    <property type="entry name" value="Znf_C2H2_type"/>
</dbReference>
<name>A0AAE0EQH1_9CHLO</name>
<evidence type="ECO:0000313" key="3">
    <source>
        <dbReference type="EMBL" id="KAK3237143.1"/>
    </source>
</evidence>